<evidence type="ECO:0000256" key="4">
    <source>
        <dbReference type="ARBA" id="ARBA00022679"/>
    </source>
</evidence>
<reference evidence="11" key="1">
    <citation type="journal article" date="2016" name="Stand. Genomic Sci.">
        <title>Complete genome sequence of Methanospirillum hungatei type strain JF1.</title>
        <authorList>
            <person name="Gunsalus R.P."/>
            <person name="Cook L.E."/>
            <person name="Crable B."/>
            <person name="Rohlin L."/>
            <person name="McDonald E."/>
            <person name="Mouttaki H."/>
            <person name="Sieber J.R."/>
            <person name="Poweleit N."/>
            <person name="Zhou H."/>
            <person name="Lapidus A.L."/>
            <person name="Daligault H.E."/>
            <person name="Land M."/>
            <person name="Gilna P."/>
            <person name="Ivanova N."/>
            <person name="Kyrpides N."/>
            <person name="Culley D.E."/>
            <person name="McInerney M.J."/>
        </authorList>
    </citation>
    <scope>NUCLEOTIDE SEQUENCE [LARGE SCALE GENOMIC DNA]</scope>
    <source>
        <strain evidence="11">ATCC 27890 / DSM 864 / NBRC 100397 / JF-1</strain>
    </source>
</reference>
<keyword evidence="4 7" id="KW-0808">Transferase</keyword>
<dbReference type="Pfam" id="PF13522">
    <property type="entry name" value="GATase_6"/>
    <property type="match status" value="1"/>
</dbReference>
<feature type="binding site" evidence="7">
    <location>
        <position position="264"/>
    </location>
    <ligand>
        <name>[4Fe-4S] cluster</name>
        <dbReference type="ChEBI" id="CHEBI:49883"/>
    </ligand>
</feature>
<evidence type="ECO:0000256" key="3">
    <source>
        <dbReference type="ARBA" id="ARBA00022676"/>
    </source>
</evidence>
<feature type="binding site" evidence="7">
    <location>
        <position position="461"/>
    </location>
    <ligand>
        <name>[4Fe-4S] cluster</name>
        <dbReference type="ChEBI" id="CHEBI:49883"/>
    </ligand>
</feature>
<feature type="binding site" evidence="7">
    <location>
        <position position="410"/>
    </location>
    <ligand>
        <name>[4Fe-4S] cluster</name>
        <dbReference type="ChEBI" id="CHEBI:49883"/>
    </ligand>
</feature>
<keyword evidence="5 7" id="KW-0658">Purine biosynthesis</keyword>
<dbReference type="UniPathway" id="UPA00074">
    <property type="reaction ID" value="UER00124"/>
</dbReference>
<keyword evidence="7" id="KW-0479">Metal-binding</keyword>
<dbReference type="InterPro" id="IPR035584">
    <property type="entry name" value="PurF_N"/>
</dbReference>
<feature type="binding site" evidence="7">
    <location>
        <position position="373"/>
    </location>
    <ligand>
        <name>Mg(2+)</name>
        <dbReference type="ChEBI" id="CHEBI:18420"/>
    </ligand>
</feature>
<evidence type="ECO:0000313" key="11">
    <source>
        <dbReference type="Proteomes" id="UP000001941"/>
    </source>
</evidence>
<feature type="domain" description="Glutamine amidotransferase type-2" evidence="9">
    <location>
        <begin position="28"/>
        <end position="248"/>
    </location>
</feature>
<dbReference type="HAMAP" id="MF_01931">
    <property type="entry name" value="PurF"/>
    <property type="match status" value="1"/>
</dbReference>
<evidence type="ECO:0000259" key="9">
    <source>
        <dbReference type="PROSITE" id="PS51278"/>
    </source>
</evidence>
<dbReference type="PANTHER" id="PTHR11907">
    <property type="entry name" value="AMIDOPHOSPHORIBOSYLTRANSFERASE"/>
    <property type="match status" value="1"/>
</dbReference>
<comment type="function">
    <text evidence="7">Catalyzes the formation of phosphoribosylamine from phosphoribosylpyrophosphate (PRPP) and glutamine.</text>
</comment>
<feature type="binding site" evidence="7">
    <location>
        <position position="374"/>
    </location>
    <ligand>
        <name>Mg(2+)</name>
        <dbReference type="ChEBI" id="CHEBI:18420"/>
    </ligand>
</feature>
<keyword evidence="3 7" id="KW-0328">Glycosyltransferase</keyword>
<dbReference type="PROSITE" id="PS50910">
    <property type="entry name" value="HEPN"/>
    <property type="match status" value="1"/>
</dbReference>
<dbReference type="Gene3D" id="3.40.50.2020">
    <property type="match status" value="1"/>
</dbReference>
<dbReference type="SMART" id="SM00748">
    <property type="entry name" value="HEPN"/>
    <property type="match status" value="1"/>
</dbReference>
<comment type="similarity">
    <text evidence="2 7">In the C-terminal section; belongs to the purine/pyrimidine phosphoribosyltransferase family.</text>
</comment>
<accession>Q2FSJ6</accession>
<keyword evidence="7" id="KW-0460">Magnesium</keyword>
<dbReference type="NCBIfam" id="TIGR01134">
    <property type="entry name" value="purF"/>
    <property type="match status" value="1"/>
</dbReference>
<dbReference type="InterPro" id="IPR029057">
    <property type="entry name" value="PRTase-like"/>
</dbReference>
<feature type="domain" description="HEPN" evidence="8">
    <location>
        <begin position="509"/>
        <end position="620"/>
    </location>
</feature>
<evidence type="ECO:0000256" key="7">
    <source>
        <dbReference type="HAMAP-Rule" id="MF_01931"/>
    </source>
</evidence>
<dbReference type="STRING" id="323259.Mhun_3061"/>
<feature type="binding site" evidence="7">
    <location>
        <position position="311"/>
    </location>
    <ligand>
        <name>Mg(2+)</name>
        <dbReference type="ChEBI" id="CHEBI:18420"/>
    </ligand>
</feature>
<feature type="active site" description="Nucleophile" evidence="7">
    <location>
        <position position="28"/>
    </location>
</feature>
<dbReference type="PROSITE" id="PS51278">
    <property type="entry name" value="GATASE_TYPE_2"/>
    <property type="match status" value="1"/>
</dbReference>
<keyword evidence="11" id="KW-1185">Reference proteome</keyword>
<dbReference type="CDD" id="cd00715">
    <property type="entry name" value="GPATase_N"/>
    <property type="match status" value="1"/>
</dbReference>
<dbReference type="FunCoup" id="Q2FSJ6">
    <property type="interactions" value="118"/>
</dbReference>
<dbReference type="InterPro" id="IPR005854">
    <property type="entry name" value="PurF"/>
</dbReference>
<dbReference type="GO" id="GO:0000287">
    <property type="term" value="F:magnesium ion binding"/>
    <property type="evidence" value="ECO:0007669"/>
    <property type="project" value="UniProtKB-UniRule"/>
</dbReference>
<dbReference type="CDD" id="cd06223">
    <property type="entry name" value="PRTases_typeI"/>
    <property type="match status" value="1"/>
</dbReference>
<keyword evidence="7" id="KW-0408">Iron</keyword>
<dbReference type="SUPFAM" id="SSF53271">
    <property type="entry name" value="PRTase-like"/>
    <property type="match status" value="1"/>
</dbReference>
<dbReference type="AlphaFoldDB" id="Q2FSJ6"/>
<sequence length="629" mass="70746">MWIWSLYPHAFLRLDHQAAESCNPLIMCGIVGITSSADVSFSLYYALYALQHRGQESAGIATFNGSGLCKHKGNGLVSEVFSEQMLRSLVGTVGIGHVRYPTTGENRPENIQPFLFTFRGHVIALAHNGNLVNYRELRAQFEDRGQIFWSTSDTEIISKIITESIRKGGTIEDAVKKCMACLKGSYSVVMLYDGDLYAFRDPHGIRPLCFGRTESGYMVASESVAIDALNGKYERDVFPGEMIHISGDEIRFKQIAVASRKGHCVFEFIYFARADSRIDGSLVYDVRRKIGAMIYEENPVQADAVCTVPDSGTAYAVGFSERSSIPFMECLIKNRYMGRTFIMPTQEKRERAVRIKLNPIPDHLRDRSIILVDDSIVRGTTSRRIIETMRDAGAREIHMRIGSPIIKAPCYLGVDMPTRAELIGSDKDVDEVRKSITATSLHYISIESLVRAIGLPRHDLCLGCLTGCYPVEIRDEQSDDRCITMVDRDVQTSLFERKFFMPERSQDWIAQAKFDLKAAVDNCKAGNYEWACFISEQAAEKSIKALYQYYGGDARGHSVEKLFIGLTDYVEISRELLSDAKRLDRLYIISRYPDGLTYGTPHEHFTKEDAHVAISSAGNILRFCQDILA</sequence>
<dbReference type="Proteomes" id="UP000001941">
    <property type="component" value="Chromosome"/>
</dbReference>
<dbReference type="SUPFAM" id="SSF56235">
    <property type="entry name" value="N-terminal nucleophile aminohydrolases (Ntn hydrolases)"/>
    <property type="match status" value="1"/>
</dbReference>
<dbReference type="Gene3D" id="3.60.20.10">
    <property type="entry name" value="Glutamine Phosphoribosylpyrophosphate, subunit 1, domain 1"/>
    <property type="match status" value="1"/>
</dbReference>
<dbReference type="KEGG" id="mhu:Mhun_3061"/>
<dbReference type="HOGENOM" id="CLU_022389_3_2_2"/>
<evidence type="ECO:0000256" key="5">
    <source>
        <dbReference type="ARBA" id="ARBA00022755"/>
    </source>
</evidence>
<evidence type="ECO:0000256" key="2">
    <source>
        <dbReference type="ARBA" id="ARBA00010138"/>
    </source>
</evidence>
<dbReference type="EnsemblBacteria" id="ABD42748">
    <property type="protein sequence ID" value="ABD42748"/>
    <property type="gene ID" value="Mhun_3061"/>
</dbReference>
<dbReference type="EC" id="2.4.2.14" evidence="7"/>
<dbReference type="GO" id="GO:0051539">
    <property type="term" value="F:4 iron, 4 sulfur cluster binding"/>
    <property type="evidence" value="ECO:0007669"/>
    <property type="project" value="UniProtKB-KW"/>
</dbReference>
<gene>
    <name evidence="7" type="primary">purF</name>
    <name evidence="10" type="ordered locus">Mhun_3061</name>
</gene>
<evidence type="ECO:0000256" key="1">
    <source>
        <dbReference type="ARBA" id="ARBA00005209"/>
    </source>
</evidence>
<evidence type="ECO:0000256" key="6">
    <source>
        <dbReference type="ARBA" id="ARBA00022962"/>
    </source>
</evidence>
<dbReference type="GO" id="GO:0009113">
    <property type="term" value="P:purine nucleobase biosynthetic process"/>
    <property type="evidence" value="ECO:0007669"/>
    <property type="project" value="UniProtKB-UniRule"/>
</dbReference>
<name>Q2FSJ6_METHJ</name>
<comment type="cofactor">
    <cofactor evidence="7">
        <name>Mg(2+)</name>
        <dbReference type="ChEBI" id="CHEBI:18420"/>
    </cofactor>
    <text evidence="7">Binds 1 Mg(2+) ion per subunit.</text>
</comment>
<comment type="catalytic activity">
    <reaction evidence="7">
        <text>5-phospho-beta-D-ribosylamine + L-glutamate + diphosphate = 5-phospho-alpha-D-ribose 1-diphosphate + L-glutamine + H2O</text>
        <dbReference type="Rhea" id="RHEA:14905"/>
        <dbReference type="ChEBI" id="CHEBI:15377"/>
        <dbReference type="ChEBI" id="CHEBI:29985"/>
        <dbReference type="ChEBI" id="CHEBI:33019"/>
        <dbReference type="ChEBI" id="CHEBI:58017"/>
        <dbReference type="ChEBI" id="CHEBI:58359"/>
        <dbReference type="ChEBI" id="CHEBI:58681"/>
        <dbReference type="EC" id="2.4.2.14"/>
    </reaction>
</comment>
<keyword evidence="6 7" id="KW-0315">Glutamine amidotransferase</keyword>
<proteinExistence type="inferred from homology"/>
<keyword evidence="7" id="KW-0004">4Fe-4S</keyword>
<dbReference type="GO" id="GO:0004044">
    <property type="term" value="F:amidophosphoribosyltransferase activity"/>
    <property type="evidence" value="ECO:0007669"/>
    <property type="project" value="UniProtKB-UniRule"/>
</dbReference>
<dbReference type="GO" id="GO:0006189">
    <property type="term" value="P:'de novo' IMP biosynthetic process"/>
    <property type="evidence" value="ECO:0007669"/>
    <property type="project" value="UniProtKB-UniRule"/>
</dbReference>
<dbReference type="SUPFAM" id="SSF81593">
    <property type="entry name" value="Nucleotidyltransferase substrate binding subunit/domain"/>
    <property type="match status" value="1"/>
</dbReference>
<evidence type="ECO:0000313" key="10">
    <source>
        <dbReference type="EMBL" id="ABD42748.1"/>
    </source>
</evidence>
<organism evidence="10 11">
    <name type="scientific">Methanospirillum hungatei JF-1 (strain ATCC 27890 / DSM 864 / NBRC 100397 / JF-1)</name>
    <dbReference type="NCBI Taxonomy" id="323259"/>
    <lineage>
        <taxon>Archaea</taxon>
        <taxon>Methanobacteriati</taxon>
        <taxon>Methanobacteriota</taxon>
        <taxon>Stenosarchaea group</taxon>
        <taxon>Methanomicrobia</taxon>
        <taxon>Methanomicrobiales</taxon>
        <taxon>Methanospirillaceae</taxon>
        <taxon>Methanospirillum</taxon>
    </lineage>
</organism>
<dbReference type="InterPro" id="IPR029055">
    <property type="entry name" value="Ntn_hydrolases_N"/>
</dbReference>
<dbReference type="eggNOG" id="arCOG01191">
    <property type="taxonomic scope" value="Archaea"/>
</dbReference>
<keyword evidence="7" id="KW-0411">Iron-sulfur</keyword>
<dbReference type="InterPro" id="IPR000836">
    <property type="entry name" value="PRTase_dom"/>
</dbReference>
<comment type="pathway">
    <text evidence="1 7">Purine metabolism; IMP biosynthesis via de novo pathway; N(1)-(5-phospho-D-ribosyl)glycinamide from 5-phospho-alpha-D-ribose 1-diphosphate: step 1/2.</text>
</comment>
<dbReference type="InterPro" id="IPR017932">
    <property type="entry name" value="GATase_2_dom"/>
</dbReference>
<dbReference type="Pfam" id="PF05168">
    <property type="entry name" value="HEPN"/>
    <property type="match status" value="1"/>
</dbReference>
<comment type="cofactor">
    <cofactor evidence="7">
        <name>[4Fe-4S] cluster</name>
        <dbReference type="ChEBI" id="CHEBI:49883"/>
    </cofactor>
    <text evidence="7">Binds 1 [4Fe-4S] cluster per subunit.</text>
</comment>
<dbReference type="InParanoid" id="Q2FSJ6"/>
<evidence type="ECO:0000259" key="8">
    <source>
        <dbReference type="PROSITE" id="PS50910"/>
    </source>
</evidence>
<protein>
    <recommendedName>
        <fullName evidence="7">Amidophosphoribosyltransferase</fullName>
        <shortName evidence="7">ATase</shortName>
        <ecNumber evidence="7">2.4.2.14</ecNumber>
    </recommendedName>
    <alternativeName>
        <fullName evidence="7">Glutamine phosphoribosylpyrophosphate amidotransferase</fullName>
        <shortName evidence="7">GPATase</shortName>
    </alternativeName>
</protein>
<feature type="binding site" evidence="7">
    <location>
        <position position="464"/>
    </location>
    <ligand>
        <name>[4Fe-4S] cluster</name>
        <dbReference type="ChEBI" id="CHEBI:49883"/>
    </ligand>
</feature>
<dbReference type="EMBL" id="CP000254">
    <property type="protein sequence ID" value="ABD42748.1"/>
    <property type="molecule type" value="Genomic_DNA"/>
</dbReference>
<dbReference type="InterPro" id="IPR007842">
    <property type="entry name" value="HEPN_dom"/>
</dbReference>
<dbReference type="eggNOG" id="arCOG00093">
    <property type="taxonomic scope" value="Archaea"/>
</dbReference>
<dbReference type="Gene3D" id="1.20.120.330">
    <property type="entry name" value="Nucleotidyltransferases domain 2"/>
    <property type="match status" value="1"/>
</dbReference>